<dbReference type="eggNOG" id="COG1197">
    <property type="taxonomic scope" value="Bacteria"/>
</dbReference>
<evidence type="ECO:0000313" key="16">
    <source>
        <dbReference type="EMBL" id="ABY24696.1"/>
    </source>
</evidence>
<proteinExistence type="inferred from homology"/>
<comment type="similarity">
    <text evidence="10 13">In the N-terminal section; belongs to the UvrB family.</text>
</comment>
<dbReference type="Pfam" id="PF03461">
    <property type="entry name" value="TRCF"/>
    <property type="match status" value="1"/>
</dbReference>
<dbReference type="Pfam" id="PF00270">
    <property type="entry name" value="DEAD"/>
    <property type="match status" value="1"/>
</dbReference>
<dbReference type="SUPFAM" id="SSF143517">
    <property type="entry name" value="TRCF domain-like"/>
    <property type="match status" value="1"/>
</dbReference>
<dbReference type="GO" id="GO:0000716">
    <property type="term" value="P:transcription-coupled nucleotide-excision repair, DNA damage recognition"/>
    <property type="evidence" value="ECO:0007669"/>
    <property type="project" value="UniProtKB-UniRule"/>
</dbReference>
<reference evidence="17" key="1">
    <citation type="journal article" date="2008" name="J. Bacteriol.">
        <title>Genome sequence of the fish pathogen Renibacterium salmoninarum suggests reductive evolution away from an environmental Arthrobacter ancestor.</title>
        <authorList>
            <person name="Wiens G.D."/>
            <person name="Rockey D.D."/>
            <person name="Wu Z."/>
            <person name="Chang J."/>
            <person name="Levy R."/>
            <person name="Crane S."/>
            <person name="Chen D.S."/>
            <person name="Capri G.R."/>
            <person name="Burnett J.R."/>
            <person name="Sudheesh P.S."/>
            <person name="Schipma M.J."/>
            <person name="Burd H."/>
            <person name="Bhattacharyya A."/>
            <person name="Rhodes L.D."/>
            <person name="Kaul R."/>
            <person name="Strom M.S."/>
        </authorList>
    </citation>
    <scope>NUCLEOTIDE SEQUENCE [LARGE SCALE GENOMIC DNA]</scope>
    <source>
        <strain evidence="17">ATCC 33209 / DSM 20767 / JCM 11484 / NBRC 15589 / NCIMB 2235</strain>
    </source>
</reference>
<dbReference type="PROSITE" id="PS51194">
    <property type="entry name" value="HELICASE_CTER"/>
    <property type="match status" value="1"/>
</dbReference>
<dbReference type="InterPro" id="IPR036101">
    <property type="entry name" value="CarD-like/TRCF_RID_sf"/>
</dbReference>
<keyword evidence="5 13" id="KW-0378">Hydrolase</keyword>
<evidence type="ECO:0000259" key="14">
    <source>
        <dbReference type="PROSITE" id="PS51192"/>
    </source>
</evidence>
<dbReference type="GO" id="GO:0005737">
    <property type="term" value="C:cytoplasm"/>
    <property type="evidence" value="ECO:0007669"/>
    <property type="project" value="UniProtKB-SubCell"/>
</dbReference>
<dbReference type="InterPro" id="IPR011545">
    <property type="entry name" value="DEAD/DEAH_box_helicase_dom"/>
</dbReference>
<evidence type="ECO:0000256" key="6">
    <source>
        <dbReference type="ARBA" id="ARBA00022806"/>
    </source>
</evidence>
<evidence type="ECO:0000256" key="7">
    <source>
        <dbReference type="ARBA" id="ARBA00022840"/>
    </source>
</evidence>
<keyword evidence="7 13" id="KW-0067">ATP-binding</keyword>
<dbReference type="SMART" id="SM00982">
    <property type="entry name" value="TRCF"/>
    <property type="match status" value="1"/>
</dbReference>
<evidence type="ECO:0000256" key="10">
    <source>
        <dbReference type="ARBA" id="ARBA00061104"/>
    </source>
</evidence>
<dbReference type="PANTHER" id="PTHR47964">
    <property type="entry name" value="ATP-DEPENDENT DNA HELICASE HOMOLOG RECG, CHLOROPLASTIC"/>
    <property type="match status" value="1"/>
</dbReference>
<dbReference type="PANTHER" id="PTHR47964:SF1">
    <property type="entry name" value="ATP-DEPENDENT DNA HELICASE HOMOLOG RECG, CHLOROPLASTIC"/>
    <property type="match status" value="1"/>
</dbReference>
<dbReference type="InterPro" id="IPR037235">
    <property type="entry name" value="TRCF-like_C_D7"/>
</dbReference>
<dbReference type="Pfam" id="PF17757">
    <property type="entry name" value="UvrB_inter"/>
    <property type="match status" value="1"/>
</dbReference>
<dbReference type="GO" id="GO:0005524">
    <property type="term" value="F:ATP binding"/>
    <property type="evidence" value="ECO:0007669"/>
    <property type="project" value="UniProtKB-UniRule"/>
</dbReference>
<dbReference type="SUPFAM" id="SSF52540">
    <property type="entry name" value="P-loop containing nucleoside triphosphate hydrolases"/>
    <property type="match status" value="4"/>
</dbReference>
<dbReference type="SMART" id="SM00487">
    <property type="entry name" value="DEXDc"/>
    <property type="match status" value="1"/>
</dbReference>
<keyword evidence="4 13" id="KW-0227">DNA damage</keyword>
<dbReference type="SMART" id="SM01058">
    <property type="entry name" value="CarD_TRCF"/>
    <property type="match status" value="1"/>
</dbReference>
<dbReference type="GO" id="GO:0006355">
    <property type="term" value="P:regulation of DNA-templated transcription"/>
    <property type="evidence" value="ECO:0007669"/>
    <property type="project" value="UniProtKB-UniRule"/>
</dbReference>
<dbReference type="GO" id="GO:0003678">
    <property type="term" value="F:DNA helicase activity"/>
    <property type="evidence" value="ECO:0007669"/>
    <property type="project" value="TreeGrafter"/>
</dbReference>
<dbReference type="Pfam" id="PF00271">
    <property type="entry name" value="Helicase_C"/>
    <property type="match status" value="1"/>
</dbReference>
<dbReference type="AlphaFoldDB" id="A9WU24"/>
<evidence type="ECO:0000256" key="8">
    <source>
        <dbReference type="ARBA" id="ARBA00023125"/>
    </source>
</evidence>
<dbReference type="Gene3D" id="3.30.2060.10">
    <property type="entry name" value="Penicillin-binding protein 1b domain"/>
    <property type="match status" value="1"/>
</dbReference>
<feature type="domain" description="Helicase C-terminal" evidence="15">
    <location>
        <begin position="930"/>
        <end position="1080"/>
    </location>
</feature>
<dbReference type="CDD" id="cd17991">
    <property type="entry name" value="DEXHc_TRCF"/>
    <property type="match status" value="1"/>
</dbReference>
<dbReference type="NCBIfam" id="TIGR00580">
    <property type="entry name" value="mfd"/>
    <property type="match status" value="1"/>
</dbReference>
<evidence type="ECO:0000256" key="13">
    <source>
        <dbReference type="HAMAP-Rule" id="MF_00969"/>
    </source>
</evidence>
<dbReference type="SMART" id="SM00490">
    <property type="entry name" value="HELICc"/>
    <property type="match status" value="1"/>
</dbReference>
<evidence type="ECO:0000256" key="2">
    <source>
        <dbReference type="ARBA" id="ARBA00022490"/>
    </source>
</evidence>
<dbReference type="InterPro" id="IPR014001">
    <property type="entry name" value="Helicase_ATP-bd"/>
</dbReference>
<dbReference type="EMBL" id="CP000910">
    <property type="protein sequence ID" value="ABY24696.1"/>
    <property type="molecule type" value="Genomic_DNA"/>
</dbReference>
<comment type="similarity">
    <text evidence="11 13">In the C-terminal section; belongs to the helicase family. RecG subfamily.</text>
</comment>
<feature type="domain" description="Helicase ATP-binding" evidence="14">
    <location>
        <begin position="744"/>
        <end position="905"/>
    </location>
</feature>
<evidence type="ECO:0000259" key="15">
    <source>
        <dbReference type="PROSITE" id="PS51194"/>
    </source>
</evidence>
<dbReference type="HOGENOM" id="CLU_005122_2_2_11"/>
<evidence type="ECO:0000313" key="17">
    <source>
        <dbReference type="Proteomes" id="UP000002007"/>
    </source>
</evidence>
<dbReference type="InterPro" id="IPR003711">
    <property type="entry name" value="CarD-like/TRCF_RID"/>
</dbReference>
<comment type="subcellular location">
    <subcellularLocation>
        <location evidence="1 13">Cytoplasm</location>
    </subcellularLocation>
</comment>
<dbReference type="GO" id="GO:0003684">
    <property type="term" value="F:damaged DNA binding"/>
    <property type="evidence" value="ECO:0007669"/>
    <property type="project" value="InterPro"/>
</dbReference>
<dbReference type="InterPro" id="IPR047112">
    <property type="entry name" value="RecG/Mfd"/>
</dbReference>
<dbReference type="SUPFAM" id="SSF141259">
    <property type="entry name" value="CarD-like"/>
    <property type="match status" value="1"/>
</dbReference>
<dbReference type="GO" id="GO:0016787">
    <property type="term" value="F:hydrolase activity"/>
    <property type="evidence" value="ECO:0007669"/>
    <property type="project" value="UniProtKB-KW"/>
</dbReference>
<name>A9WU24_RENSM</name>
<evidence type="ECO:0000256" key="5">
    <source>
        <dbReference type="ARBA" id="ARBA00022801"/>
    </source>
</evidence>
<accession>A9WU24</accession>
<dbReference type="Gene3D" id="2.40.10.170">
    <property type="match status" value="1"/>
</dbReference>
<sequence>MVLLVRGLVRIHLTCRSASARRRVSTCGWFERRKPATSRHSTGIGWRYHPRSSWNFGLSCCLRRSKWVGVSMGLNGLRAALREDPSIARVRAHAEREHAKRSEDLQIGAPNGLRAPLLAEVAEGLAAAQANGDHAGVVLAVTATSRESEDLVAALRAYLPEDAVADFPSWETLPHELLSPRSDTVGRRLSVLRRLKHGGMGTTGPLRIVVAPVRAVVQPIVQGLADLEPVELSIGQRAPFDQVIRRLADAAYARVDMVTHRGEFAVRGGIIDVFPPTDPHPVRIEFFGDELESMRWFAVADQRTLTSISGTIEHPKALFAPPCRELLITPEVQSKAAKLKDSFPAAAAMLEKIAGGIAVEGMESLTPVLVDSMVPVVAEFPPGSIAVVLEPERVRGRAHDLEATNEEFLEAAWSTASDGGAAPLDVSQTLASASFASLAQTRGAALRAGVSWWSVSALGIDDETAPELDVLSVPAREPRGYQGNVAEMLEFIGSRVRGNDGGGQWRVVVATDGPGPAQRLAELFHDADIPTARVDSLDEQPQLGIIEVTTAAVGHGFVLDGLKIGLLTEADLLGRSSASGTKDMRKMPSKRRNAVDPLQLRGGDFVVHEQHGIGRFLELIQRKVAGTDGSREYLVLEYAPSKRGAPGDRLFVPTDQLDQITAYVGGDAPALSKMGGSDWASTKNKARKAVKEIAGELIRLYSARMASRGFSFSADTPWQRELEEAFPYVETPDQLTTINEVKADMEREIPMDRLVSGDVGYGKTEIAVRAAFKAVQDGKQVAVLVPTTLLAQQHYETFSERFSGFPVRVKPLSRFQSGKEAKETAEGVANGSIDVVIGTHRLLSKDFAFKDLGLVIVDEEQRFGVEHKEQLKKMRNNVDVLAMSATPIPRTLEMSLTGIRETSTLATPPEERHPVLTYVGPYTDKQASAAIRRELMREGQVFFVHNRVSSIERIAAHVQQLVPEARIAVAHGQMSESRLEQIIVDFWEKRFDVLVCTTIIETGLDISNANTLIVDGADKYGLSQLHQLRGRVGRGRERAYAYFLYPAEKPLGEVALERLKAVAAHNELGAGMQLALKDLEIRGAGNLLGGEQSGHIAGVGFDLYIRLVGEAVADYRGETEDKAADMKIELPVNAHLPHDYVPGERLRLEAYRKLAAAASNAAIDEVLEELVDRYGEPPAAVVNLIAVDRFRVAAREVGLTDVAVQGNFVKFFPADLPESRQMRLQRMYPGSLIKPALHQILVPRPKTARIGGRDLVDAQVLEWAEQVLTAIFTAEAQA</sequence>
<dbReference type="Gene3D" id="3.90.1150.50">
    <property type="entry name" value="Transcription-repair-coupling factor, D7 domain"/>
    <property type="match status" value="1"/>
</dbReference>
<dbReference type="STRING" id="288705.RSal33209_2974"/>
<dbReference type="Proteomes" id="UP000002007">
    <property type="component" value="Chromosome"/>
</dbReference>
<gene>
    <name evidence="13" type="primary">mfd</name>
    <name evidence="16" type="ordered locus">RSal33209_2974</name>
</gene>
<dbReference type="Gene3D" id="3.40.50.300">
    <property type="entry name" value="P-loop containing nucleotide triphosphate hydrolases"/>
    <property type="match status" value="2"/>
</dbReference>
<dbReference type="FunFam" id="3.40.50.300:FF:000546">
    <property type="entry name" value="Transcription-repair-coupling factor"/>
    <property type="match status" value="1"/>
</dbReference>
<keyword evidence="17" id="KW-1185">Reference proteome</keyword>
<evidence type="ECO:0000256" key="12">
    <source>
        <dbReference type="ARBA" id="ARBA00070128"/>
    </source>
</evidence>
<dbReference type="HAMAP" id="MF_00969">
    <property type="entry name" value="TRCF"/>
    <property type="match status" value="1"/>
</dbReference>
<dbReference type="InterPro" id="IPR001650">
    <property type="entry name" value="Helicase_C-like"/>
</dbReference>
<evidence type="ECO:0000256" key="9">
    <source>
        <dbReference type="ARBA" id="ARBA00023204"/>
    </source>
</evidence>
<evidence type="ECO:0000256" key="1">
    <source>
        <dbReference type="ARBA" id="ARBA00004496"/>
    </source>
</evidence>
<protein>
    <recommendedName>
        <fullName evidence="12 13">Transcription-repair-coupling factor</fullName>
        <shortName evidence="13">TRCF</shortName>
        <ecNumber evidence="13">3.6.4.-</ecNumber>
    </recommendedName>
</protein>
<keyword evidence="3 13" id="KW-0547">Nucleotide-binding</keyword>
<dbReference type="InterPro" id="IPR041471">
    <property type="entry name" value="UvrB_inter"/>
</dbReference>
<dbReference type="InterPro" id="IPR004576">
    <property type="entry name" value="Mfd"/>
</dbReference>
<dbReference type="EC" id="3.6.4.-" evidence="13"/>
<organism evidence="16 17">
    <name type="scientific">Renibacterium salmoninarum (strain ATCC 33209 / DSM 20767 / JCM 11484 / NBRC 15589 / NCIMB 2235)</name>
    <dbReference type="NCBI Taxonomy" id="288705"/>
    <lineage>
        <taxon>Bacteria</taxon>
        <taxon>Bacillati</taxon>
        <taxon>Actinomycetota</taxon>
        <taxon>Actinomycetes</taxon>
        <taxon>Micrococcales</taxon>
        <taxon>Micrococcaceae</taxon>
        <taxon>Renibacterium</taxon>
    </lineage>
</organism>
<keyword evidence="6" id="KW-0347">Helicase</keyword>
<evidence type="ECO:0000256" key="11">
    <source>
        <dbReference type="ARBA" id="ARBA00061399"/>
    </source>
</evidence>
<keyword evidence="9 13" id="KW-0234">DNA repair</keyword>
<keyword evidence="8 13" id="KW-0238">DNA-binding</keyword>
<keyword evidence="2 13" id="KW-0963">Cytoplasm</keyword>
<dbReference type="Pfam" id="PF02559">
    <property type="entry name" value="CarD_TRCF_RID"/>
    <property type="match status" value="1"/>
</dbReference>
<evidence type="ECO:0000256" key="4">
    <source>
        <dbReference type="ARBA" id="ARBA00022763"/>
    </source>
</evidence>
<dbReference type="Gene3D" id="3.40.50.11180">
    <property type="match status" value="1"/>
</dbReference>
<comment type="function">
    <text evidence="13">Couples transcription and DNA repair by recognizing RNA polymerase (RNAP) stalled at DNA lesions. Mediates ATP-dependent release of RNAP and its truncated transcript from the DNA, and recruitment of nucleotide excision repair machinery to the damaged site.</text>
</comment>
<dbReference type="KEGG" id="rsa:RSal33209_2974"/>
<dbReference type="InterPro" id="IPR027417">
    <property type="entry name" value="P-loop_NTPase"/>
</dbReference>
<dbReference type="InterPro" id="IPR005118">
    <property type="entry name" value="TRCF_C"/>
</dbReference>
<dbReference type="PROSITE" id="PS51192">
    <property type="entry name" value="HELICASE_ATP_BIND_1"/>
    <property type="match status" value="1"/>
</dbReference>
<evidence type="ECO:0000256" key="3">
    <source>
        <dbReference type="ARBA" id="ARBA00022741"/>
    </source>
</evidence>
<dbReference type="FunFam" id="3.40.50.300:FF:000300">
    <property type="entry name" value="Transcription-repair-coupling factor"/>
    <property type="match status" value="1"/>
</dbReference>